<sequence length="533" mass="60155">MQITAVTPPLHNQLVEDYWTKGSTLQSFFSYAYEEAAFTERLAYLQNQHYEREQLAAIMRESMSVYPLSATTEQHLTQLASGAFAIVGGQQSGVFTGPLYSVHKAITVIQLARKQSVALGVPVVPVFWIAGEDHDIEEINHTFTYTKDGLHKRKYKDRFIEKTMASTTEVTEEKLQQLIDAVIADYGEQTYTKEVIAQLRAAAKVSTTFTAFFTYLMHGLFNDAGLLWIDAANPKLRKLESAYFIRLIESAPAIAKVVTMQEERLQQAGYGTPIFATTEAANLFYVKNGARHLLTQQDGVFTTGEDTFTEAQLVDIATAHPEQLSNNVVTRPLMQEMVLPVLAFVGGPGELAYWATLKPAFDEMDLQMPIFAPRLHITLVTPHVQKQLQALQLTIEQVFAGEHHKKREAFIASVQPTEVLDTLATTKQALQANYATLLQQMPEALLTITKKNQELHLRQFDYLQRKVEQDTLIKHEVALAKYATLDYELLPDGGLQERTYNPYQYIASCGWDWVNALCQQNLQTSYKHYVVSL</sequence>
<dbReference type="PATRIC" id="fig|1461583.4.peg.1260"/>
<organism evidence="5">
    <name type="scientific">Metalysinibacillus saudimassiliensis</name>
    <dbReference type="NCBI Taxonomy" id="1461583"/>
    <lineage>
        <taxon>Bacteria</taxon>
        <taxon>Bacillati</taxon>
        <taxon>Bacillota</taxon>
        <taxon>Bacilli</taxon>
        <taxon>Bacillales</taxon>
        <taxon>Caryophanaceae</taxon>
        <taxon>Metalysinibacillus</taxon>
    </lineage>
</organism>
<evidence type="ECO:0000313" key="5">
    <source>
        <dbReference type="EMBL" id="CEA02570.1"/>
    </source>
</evidence>
<evidence type="ECO:0000259" key="4">
    <source>
        <dbReference type="Pfam" id="PF24850"/>
    </source>
</evidence>
<dbReference type="PIRSF" id="PIRSF012535">
    <property type="entry name" value="UCP012535"/>
    <property type="match status" value="1"/>
</dbReference>
<accession>A0A078M8H0</accession>
<evidence type="ECO:0000256" key="1">
    <source>
        <dbReference type="ARBA" id="ARBA00022598"/>
    </source>
</evidence>
<keyword evidence="1 2" id="KW-0436">Ligase</keyword>
<reference evidence="5" key="1">
    <citation type="submission" date="2014-07" db="EMBL/GenBank/DDBJ databases">
        <authorList>
            <person name="Urmite Genomes Urmite Genomes"/>
        </authorList>
    </citation>
    <scope>NUCLEOTIDE SEQUENCE</scope>
    <source>
        <strain evidence="5">13S34_air</strain>
    </source>
</reference>
<dbReference type="EC" id="6.-.-.-" evidence="2"/>
<proteinExistence type="inferred from homology"/>
<dbReference type="HOGENOM" id="CLU_022249_1_0_9"/>
<name>A0A078M8H0_9BACL</name>
<dbReference type="NCBIfam" id="TIGR03998">
    <property type="entry name" value="thiol_BshC"/>
    <property type="match status" value="1"/>
</dbReference>
<evidence type="ECO:0000256" key="2">
    <source>
        <dbReference type="HAMAP-Rule" id="MF_01867"/>
    </source>
</evidence>
<evidence type="ECO:0000259" key="3">
    <source>
        <dbReference type="Pfam" id="PF10079"/>
    </source>
</evidence>
<gene>
    <name evidence="2" type="primary">bshC</name>
    <name evidence="5" type="ORF">BN1050_01301</name>
</gene>
<dbReference type="InterPro" id="IPR055399">
    <property type="entry name" value="CC_BshC"/>
</dbReference>
<protein>
    <recommendedName>
        <fullName evidence="2">Putative cysteine ligase BshC</fullName>
        <ecNumber evidence="2">6.-.-.-</ecNumber>
    </recommendedName>
</protein>
<feature type="domain" description="Bacillithiol biosynthesis BshC C-terminal coiled-coil" evidence="4">
    <location>
        <begin position="377"/>
        <end position="532"/>
    </location>
</feature>
<feature type="domain" description="Bacillithiol biosynthesis BshC N-terminal Rossmann-like" evidence="3">
    <location>
        <begin position="1"/>
        <end position="375"/>
    </location>
</feature>
<dbReference type="GO" id="GO:0016874">
    <property type="term" value="F:ligase activity"/>
    <property type="evidence" value="ECO:0007669"/>
    <property type="project" value="UniProtKB-UniRule"/>
</dbReference>
<comment type="function">
    <text evidence="2">Involved in bacillithiol (BSH) biosynthesis. May catalyze the last step of the pathway, the addition of cysteine to glucosamine malate (GlcN-Mal) to generate BSH.</text>
</comment>
<dbReference type="InterPro" id="IPR055398">
    <property type="entry name" value="Rossmann-like_BshC"/>
</dbReference>
<dbReference type="EMBL" id="LN483074">
    <property type="protein sequence ID" value="CEA02570.1"/>
    <property type="molecule type" value="Genomic_DNA"/>
</dbReference>
<dbReference type="Pfam" id="PF10079">
    <property type="entry name" value="Rossmann-like_BshC"/>
    <property type="match status" value="1"/>
</dbReference>
<dbReference type="HAMAP" id="MF_01867">
    <property type="entry name" value="BshC"/>
    <property type="match status" value="1"/>
</dbReference>
<dbReference type="Pfam" id="PF24850">
    <property type="entry name" value="CC_BshC"/>
    <property type="match status" value="1"/>
</dbReference>
<dbReference type="AlphaFoldDB" id="A0A078M8H0"/>
<comment type="similarity">
    <text evidence="2">Belongs to the BshC family.</text>
</comment>
<dbReference type="InterPro" id="IPR011199">
    <property type="entry name" value="Bacillithiol_biosynth_BshC"/>
</dbReference>